<organism evidence="2 3">
    <name type="scientific">Microvirga subterranea</name>
    <dbReference type="NCBI Taxonomy" id="186651"/>
    <lineage>
        <taxon>Bacteria</taxon>
        <taxon>Pseudomonadati</taxon>
        <taxon>Pseudomonadota</taxon>
        <taxon>Alphaproteobacteria</taxon>
        <taxon>Hyphomicrobiales</taxon>
        <taxon>Methylobacteriaceae</taxon>
        <taxon>Microvirga</taxon>
    </lineage>
</organism>
<evidence type="ECO:0000313" key="3">
    <source>
        <dbReference type="Proteomes" id="UP000254925"/>
    </source>
</evidence>
<dbReference type="EMBL" id="QQBB01000005">
    <property type="protein sequence ID" value="RDI58899.1"/>
    <property type="molecule type" value="Genomic_DNA"/>
</dbReference>
<reference evidence="2 3" key="1">
    <citation type="submission" date="2018-07" db="EMBL/GenBank/DDBJ databases">
        <title>Genomic Encyclopedia of Type Strains, Phase IV (KMG-IV): sequencing the most valuable type-strain genomes for metagenomic binning, comparative biology and taxonomic classification.</title>
        <authorList>
            <person name="Goeker M."/>
        </authorList>
    </citation>
    <scope>NUCLEOTIDE SEQUENCE [LARGE SCALE GENOMIC DNA]</scope>
    <source>
        <strain evidence="2 3">DSM 14364</strain>
    </source>
</reference>
<dbReference type="RefSeq" id="WP_114770875.1">
    <property type="nucleotide sequence ID" value="NZ_QQBB01000005.1"/>
</dbReference>
<feature type="compositionally biased region" description="Basic and acidic residues" evidence="1">
    <location>
        <begin position="113"/>
        <end position="123"/>
    </location>
</feature>
<feature type="compositionally biased region" description="Low complexity" evidence="1">
    <location>
        <begin position="146"/>
        <end position="165"/>
    </location>
</feature>
<dbReference type="AlphaFoldDB" id="A0A370HK54"/>
<gene>
    <name evidence="2" type="ORF">DES45_105425</name>
</gene>
<evidence type="ECO:0000313" key="2">
    <source>
        <dbReference type="EMBL" id="RDI58899.1"/>
    </source>
</evidence>
<protein>
    <submittedName>
        <fullName evidence="2">Uncharacterized protein</fullName>
    </submittedName>
</protein>
<keyword evidence="3" id="KW-1185">Reference proteome</keyword>
<dbReference type="OrthoDB" id="8019639at2"/>
<sequence>MNKTLRIVAASSFMIGAAIGGAEAKKVSYDINGQRFTYDTNDPAQVEIARKRIEAANAADAAKAKADAERVQNPLAATFGSQAQREAQQAKARLDQVLAEQAQADAALKRQRAARDEQRRKQAQENADDSPAAESAAEAASKEQPEQSAGADQPTQPAATAQAPAPTAPEAPPVAVAARQPEGTTPTIKTVSFDVASGIKTTVMSDGSIREEPFDSSTLAQIDDDPDDADSLNAFVNQLRKAVTVETTGSTVSSAAPSPASAPR</sequence>
<evidence type="ECO:0000256" key="1">
    <source>
        <dbReference type="SAM" id="MobiDB-lite"/>
    </source>
</evidence>
<feature type="region of interest" description="Disordered" evidence="1">
    <location>
        <begin position="108"/>
        <end position="190"/>
    </location>
</feature>
<proteinExistence type="predicted"/>
<dbReference type="Proteomes" id="UP000254925">
    <property type="component" value="Unassembled WGS sequence"/>
</dbReference>
<name>A0A370HK54_9HYPH</name>
<feature type="region of interest" description="Disordered" evidence="1">
    <location>
        <begin position="245"/>
        <end position="264"/>
    </location>
</feature>
<accession>A0A370HK54</accession>
<feature type="compositionally biased region" description="Low complexity" evidence="1">
    <location>
        <begin position="129"/>
        <end position="139"/>
    </location>
</feature>
<comment type="caution">
    <text evidence="2">The sequence shown here is derived from an EMBL/GenBank/DDBJ whole genome shotgun (WGS) entry which is preliminary data.</text>
</comment>